<keyword evidence="3" id="KW-1185">Reference proteome</keyword>
<reference evidence="2 3" key="1">
    <citation type="submission" date="2018-09" db="EMBL/GenBank/DDBJ databases">
        <title>Glutamicibacter mishrai S5-52T (LMG 29155T = KCTC 39846T).</title>
        <authorList>
            <person name="Das S.K."/>
        </authorList>
    </citation>
    <scope>NUCLEOTIDE SEQUENCE [LARGE SCALE GENOMIC DNA]</scope>
    <source>
        <strain evidence="2 3">S5-52</strain>
    </source>
</reference>
<dbReference type="InterPro" id="IPR029058">
    <property type="entry name" value="AB_hydrolase_fold"/>
</dbReference>
<evidence type="ECO:0000313" key="2">
    <source>
        <dbReference type="EMBL" id="QIV87237.1"/>
    </source>
</evidence>
<dbReference type="Proteomes" id="UP000502331">
    <property type="component" value="Chromosome"/>
</dbReference>
<dbReference type="SUPFAM" id="SSF53474">
    <property type="entry name" value="alpha/beta-Hydrolases"/>
    <property type="match status" value="1"/>
</dbReference>
<dbReference type="AlphaFoldDB" id="A0A6H0SMM4"/>
<protein>
    <submittedName>
        <fullName evidence="2">Dienelactone hydrolase</fullName>
    </submittedName>
</protein>
<dbReference type="PANTHER" id="PTHR46623:SF6">
    <property type="entry name" value="ALPHA_BETA-HYDROLASES SUPERFAMILY PROTEIN"/>
    <property type="match status" value="1"/>
</dbReference>
<dbReference type="PANTHER" id="PTHR46623">
    <property type="entry name" value="CARBOXYMETHYLENEBUTENOLIDASE-RELATED"/>
    <property type="match status" value="1"/>
</dbReference>
<keyword evidence="2" id="KW-0378">Hydrolase</keyword>
<organism evidence="2 3">
    <name type="scientific">Glutamicibacter mishrai</name>
    <dbReference type="NCBI Taxonomy" id="1775880"/>
    <lineage>
        <taxon>Bacteria</taxon>
        <taxon>Bacillati</taxon>
        <taxon>Actinomycetota</taxon>
        <taxon>Actinomycetes</taxon>
        <taxon>Micrococcales</taxon>
        <taxon>Micrococcaceae</taxon>
        <taxon>Glutamicibacter</taxon>
    </lineage>
</organism>
<proteinExistence type="predicted"/>
<dbReference type="InterPro" id="IPR002925">
    <property type="entry name" value="Dienelactn_hydro"/>
</dbReference>
<evidence type="ECO:0000259" key="1">
    <source>
        <dbReference type="Pfam" id="PF01738"/>
    </source>
</evidence>
<evidence type="ECO:0000313" key="3">
    <source>
        <dbReference type="Proteomes" id="UP000502331"/>
    </source>
</evidence>
<name>A0A6H0SMM4_9MICC</name>
<dbReference type="GO" id="GO:0016787">
    <property type="term" value="F:hydrolase activity"/>
    <property type="evidence" value="ECO:0007669"/>
    <property type="project" value="UniProtKB-KW"/>
</dbReference>
<dbReference type="EMBL" id="CP032549">
    <property type="protein sequence ID" value="QIV87237.1"/>
    <property type="molecule type" value="Genomic_DNA"/>
</dbReference>
<feature type="domain" description="Dienelactone hydrolase" evidence="1">
    <location>
        <begin position="3"/>
        <end position="195"/>
    </location>
</feature>
<sequence>MATIVLFHHVQGLTPGVQAMAAELRAAGHTVHAMDLYTGKLPKDFEAGMRMANKLTEDKIQERVEKLFSKLPEELVYIGTSWGAALAQQCAQQRQGAVAAVLLESFVDLDAEWSFGPWPENVPVQIHGMDEDPFFAKEGDLESAQNFVAGQGKDLAQLFTYPGNKHLFTDSSLRSHDPEARALVMERVIKFLEPYV</sequence>
<dbReference type="Pfam" id="PF01738">
    <property type="entry name" value="DLH"/>
    <property type="match status" value="1"/>
</dbReference>
<dbReference type="Gene3D" id="3.40.50.1820">
    <property type="entry name" value="alpha/beta hydrolase"/>
    <property type="match status" value="1"/>
</dbReference>
<gene>
    <name evidence="2" type="ORF">D3791_08920</name>
</gene>
<dbReference type="RefSeq" id="WP_172511952.1">
    <property type="nucleotide sequence ID" value="NZ_CP032549.1"/>
</dbReference>
<dbReference type="InterPro" id="IPR051049">
    <property type="entry name" value="Dienelactone_hydrolase-like"/>
</dbReference>
<accession>A0A6H0SMM4</accession>